<dbReference type="SUPFAM" id="SSF52418">
    <property type="entry name" value="Nucleoside phosphorylase/phosphoribosyltransferase catalytic domain"/>
    <property type="match status" value="1"/>
</dbReference>
<dbReference type="Pfam" id="PF00591">
    <property type="entry name" value="Glycos_transf_3"/>
    <property type="match status" value="1"/>
</dbReference>
<dbReference type="InterPro" id="IPR018090">
    <property type="entry name" value="Pyrmidine_PPas_bac/euk"/>
</dbReference>
<reference evidence="13 14" key="1">
    <citation type="submission" date="2020-09" db="EMBL/GenBank/DDBJ databases">
        <title>Paenibacillus sp. strain PR3 16S rRNA gene Genome sequencing and assembly.</title>
        <authorList>
            <person name="Kim J."/>
        </authorList>
    </citation>
    <scope>NUCLEOTIDE SEQUENCE [LARGE SCALE GENOMIC DNA]</scope>
    <source>
        <strain evidence="13 14">PR3</strain>
    </source>
</reference>
<keyword evidence="9 13" id="KW-0808">Transferase</keyword>
<proteinExistence type="inferred from homology"/>
<dbReference type="GO" id="GO:0009032">
    <property type="term" value="F:thymidine phosphorylase activity"/>
    <property type="evidence" value="ECO:0007669"/>
    <property type="project" value="UniProtKB-EC"/>
</dbReference>
<dbReference type="Pfam" id="PF07831">
    <property type="entry name" value="PYNP_C"/>
    <property type="match status" value="1"/>
</dbReference>
<evidence type="ECO:0000256" key="7">
    <source>
        <dbReference type="ARBA" id="ARBA00014680"/>
    </source>
</evidence>
<dbReference type="InterPro" id="IPR036566">
    <property type="entry name" value="PYNP-like_C_sf"/>
</dbReference>
<evidence type="ECO:0000256" key="11">
    <source>
        <dbReference type="ARBA" id="ARBA00048525"/>
    </source>
</evidence>
<dbReference type="InterPro" id="IPR000312">
    <property type="entry name" value="Glycosyl_Trfase_fam3"/>
</dbReference>
<comment type="subunit">
    <text evidence="5">Homodimer.</text>
</comment>
<dbReference type="InterPro" id="IPR036320">
    <property type="entry name" value="Glycosyl_Trfase_fam3_N_dom_sf"/>
</dbReference>
<dbReference type="EMBL" id="JACXZA010000002">
    <property type="protein sequence ID" value="MBD3918731.1"/>
    <property type="molecule type" value="Genomic_DNA"/>
</dbReference>
<evidence type="ECO:0000256" key="5">
    <source>
        <dbReference type="ARBA" id="ARBA00011738"/>
    </source>
</evidence>
<dbReference type="Proteomes" id="UP000609346">
    <property type="component" value="Unassembled WGS sequence"/>
</dbReference>
<dbReference type="Gene3D" id="3.40.1030.10">
    <property type="entry name" value="Nucleoside phosphorylase/phosphoribosyltransferase catalytic domain"/>
    <property type="match status" value="1"/>
</dbReference>
<dbReference type="RefSeq" id="WP_191203037.1">
    <property type="nucleotide sequence ID" value="NZ_JACXZA010000002.1"/>
</dbReference>
<sequence length="433" mass="47324">MRMSDIIDKKKYDTELSFEEIQYVIHGYVNGTIPDYQVSAWLMTVYFNGMSEEEAFYLTKAMIESGDQLDLSAISKAKVDKHSTGGVGDKVSLIIAPIIACFDLAMAKMSGRGLGLTGGTIDKLESIPNINVEQPVDTFIDTVKSVGFALIGQTGNLVPADKKLYALRDVTGTVDSIPLIASSIVSKKIAAGNDIILLDVKFGQGAFMKDAESAKELAASMIGIGGRFNKKFAALITDMNQPLGSMVGNAFEVYESIEILKGRGDSHLRQICVDTVAYLLRLSEQFAELDEAIEQINKVIDDGSAYNKFAEYVQAFGGNLDVFEDENWVFSCTSKLEIKALCDGYIHQIDAETIGRAAMIAGAGREKKEDSIDHHAGIQFIKQYGDEVQEGDVVGYLYTNKSIASELIADLQQAVHIKPSAPADHKHIYSYME</sequence>
<evidence type="ECO:0000256" key="6">
    <source>
        <dbReference type="ARBA" id="ARBA00011889"/>
    </source>
</evidence>
<dbReference type="Gene3D" id="1.20.970.10">
    <property type="entry name" value="Transferase, Pyrimidine Nucleoside Phosphorylase, Chain C"/>
    <property type="match status" value="1"/>
</dbReference>
<evidence type="ECO:0000256" key="4">
    <source>
        <dbReference type="ARBA" id="ARBA00006915"/>
    </source>
</evidence>
<dbReference type="NCBIfam" id="NF004490">
    <property type="entry name" value="PRK05820.1"/>
    <property type="match status" value="1"/>
</dbReference>
<dbReference type="InterPro" id="IPR013102">
    <property type="entry name" value="PYNP_C"/>
</dbReference>
<evidence type="ECO:0000313" key="13">
    <source>
        <dbReference type="EMBL" id="MBD3918731.1"/>
    </source>
</evidence>
<dbReference type="Gene3D" id="3.90.1170.30">
    <property type="entry name" value="Pyrimidine nucleoside phosphorylase-like, C-terminal domain"/>
    <property type="match status" value="1"/>
</dbReference>
<evidence type="ECO:0000256" key="8">
    <source>
        <dbReference type="ARBA" id="ARBA00022676"/>
    </source>
</evidence>
<feature type="domain" description="Pyrimidine nucleoside phosphorylase C-terminal" evidence="12">
    <location>
        <begin position="345"/>
        <end position="418"/>
    </location>
</feature>
<keyword evidence="14" id="KW-1185">Reference proteome</keyword>
<evidence type="ECO:0000256" key="2">
    <source>
        <dbReference type="ARBA" id="ARBA00001958"/>
    </source>
</evidence>
<gene>
    <name evidence="13" type="ORF">H8B09_08215</name>
</gene>
<dbReference type="SUPFAM" id="SSF54680">
    <property type="entry name" value="Pyrimidine nucleoside phosphorylase C-terminal domain"/>
    <property type="match status" value="1"/>
</dbReference>
<comment type="function">
    <text evidence="3">Catalyzes phosphorolysis of the pyrimidine nucleosides uridine, thymidine and 2'-deoxyuridine with the formation of the corresponding pyrimidine base and ribose-1-phosphate.</text>
</comment>
<dbReference type="InterPro" id="IPR035902">
    <property type="entry name" value="Nuc_phospho_transferase"/>
</dbReference>
<evidence type="ECO:0000256" key="9">
    <source>
        <dbReference type="ARBA" id="ARBA00022679"/>
    </source>
</evidence>
<dbReference type="NCBIfam" id="TIGR02644">
    <property type="entry name" value="Y_phosphoryl"/>
    <property type="match status" value="1"/>
</dbReference>
<dbReference type="EC" id="2.4.2.2" evidence="6"/>
<evidence type="ECO:0000313" key="14">
    <source>
        <dbReference type="Proteomes" id="UP000609346"/>
    </source>
</evidence>
<evidence type="ECO:0000256" key="3">
    <source>
        <dbReference type="ARBA" id="ARBA00003877"/>
    </source>
</evidence>
<comment type="catalytic activity">
    <reaction evidence="10">
        <text>uridine + phosphate = alpha-D-ribose 1-phosphate + uracil</text>
        <dbReference type="Rhea" id="RHEA:24388"/>
        <dbReference type="ChEBI" id="CHEBI:16704"/>
        <dbReference type="ChEBI" id="CHEBI:17568"/>
        <dbReference type="ChEBI" id="CHEBI:43474"/>
        <dbReference type="ChEBI" id="CHEBI:57720"/>
        <dbReference type="EC" id="2.4.2.2"/>
    </reaction>
</comment>
<comment type="caution">
    <text evidence="13">The sequence shown here is derived from an EMBL/GenBank/DDBJ whole genome shotgun (WGS) entry which is preliminary data.</text>
</comment>
<evidence type="ECO:0000256" key="10">
    <source>
        <dbReference type="ARBA" id="ARBA00048453"/>
    </source>
</evidence>
<dbReference type="InterPro" id="IPR017459">
    <property type="entry name" value="Glycosyl_Trfase_fam3_N_dom"/>
</dbReference>
<keyword evidence="8 13" id="KW-0328">Glycosyltransferase</keyword>
<organism evidence="13 14">
    <name type="scientific">Paenibacillus terricola</name>
    <dbReference type="NCBI Taxonomy" id="2763503"/>
    <lineage>
        <taxon>Bacteria</taxon>
        <taxon>Bacillati</taxon>
        <taxon>Bacillota</taxon>
        <taxon>Bacilli</taxon>
        <taxon>Bacillales</taxon>
        <taxon>Paenibacillaceae</taxon>
        <taxon>Paenibacillus</taxon>
    </lineage>
</organism>
<dbReference type="PIRSF" id="PIRSF000478">
    <property type="entry name" value="TP_PyNP"/>
    <property type="match status" value="1"/>
</dbReference>
<dbReference type="InterPro" id="IPR000053">
    <property type="entry name" value="Thymidine/pyrmidine_PPase"/>
</dbReference>
<dbReference type="SUPFAM" id="SSF47648">
    <property type="entry name" value="Nucleoside phosphorylase/phosphoribosyltransferase N-terminal domain"/>
    <property type="match status" value="1"/>
</dbReference>
<dbReference type="Pfam" id="PF02885">
    <property type="entry name" value="Glycos_trans_3N"/>
    <property type="match status" value="1"/>
</dbReference>
<comment type="catalytic activity">
    <reaction evidence="1">
        <text>2'-deoxyuridine + phosphate = 2-deoxy-alpha-D-ribose 1-phosphate + uracil</text>
        <dbReference type="Rhea" id="RHEA:22824"/>
        <dbReference type="ChEBI" id="CHEBI:16450"/>
        <dbReference type="ChEBI" id="CHEBI:17568"/>
        <dbReference type="ChEBI" id="CHEBI:43474"/>
        <dbReference type="ChEBI" id="CHEBI:57259"/>
        <dbReference type="EC" id="2.4.2.2"/>
    </reaction>
</comment>
<evidence type="ECO:0000259" key="12">
    <source>
        <dbReference type="SMART" id="SM00941"/>
    </source>
</evidence>
<comment type="similarity">
    <text evidence="4">Belongs to the thymidine/pyrimidine-nucleoside phosphorylase family.</text>
</comment>
<dbReference type="InterPro" id="IPR017872">
    <property type="entry name" value="Pyrmidine_PPase_CS"/>
</dbReference>
<dbReference type="PANTHER" id="PTHR10515:SF0">
    <property type="entry name" value="THYMIDINE PHOSPHORYLASE"/>
    <property type="match status" value="1"/>
</dbReference>
<evidence type="ECO:0000256" key="1">
    <source>
        <dbReference type="ARBA" id="ARBA00001066"/>
    </source>
</evidence>
<dbReference type="PROSITE" id="PS00647">
    <property type="entry name" value="THYMID_PHOSPHORYLASE"/>
    <property type="match status" value="1"/>
</dbReference>
<comment type="cofactor">
    <cofactor evidence="2">
        <name>K(+)</name>
        <dbReference type="ChEBI" id="CHEBI:29103"/>
    </cofactor>
</comment>
<accession>A0ABR8MRW2</accession>
<protein>
    <recommendedName>
        <fullName evidence="7">Pyrimidine-nucleoside phosphorylase</fullName>
        <ecNumber evidence="6">2.4.2.2</ecNumber>
    </recommendedName>
</protein>
<name>A0ABR8MRW2_9BACL</name>
<comment type="catalytic activity">
    <reaction evidence="11">
        <text>thymidine + phosphate = 2-deoxy-alpha-D-ribose 1-phosphate + thymine</text>
        <dbReference type="Rhea" id="RHEA:16037"/>
        <dbReference type="ChEBI" id="CHEBI:17748"/>
        <dbReference type="ChEBI" id="CHEBI:17821"/>
        <dbReference type="ChEBI" id="CHEBI:43474"/>
        <dbReference type="ChEBI" id="CHEBI:57259"/>
        <dbReference type="EC" id="2.4.2.2"/>
    </reaction>
</comment>
<dbReference type="SMART" id="SM00941">
    <property type="entry name" value="PYNP_C"/>
    <property type="match status" value="1"/>
</dbReference>
<dbReference type="PANTHER" id="PTHR10515">
    <property type="entry name" value="THYMIDINE PHOSPHORYLASE"/>
    <property type="match status" value="1"/>
</dbReference>